<protein>
    <submittedName>
        <fullName evidence="1">Uncharacterized protein</fullName>
    </submittedName>
</protein>
<comment type="caution">
    <text evidence="1">The sequence shown here is derived from an EMBL/GenBank/DDBJ whole genome shotgun (WGS) entry which is preliminary data.</text>
</comment>
<reference evidence="1" key="1">
    <citation type="submission" date="2020-04" db="EMBL/GenBank/DDBJ databases">
        <title>Deep metagenomics examines the oral microbiome during advanced dental caries in children, revealing novel taxa and co-occurrences with host molecules.</title>
        <authorList>
            <person name="Baker J.L."/>
            <person name="Morton J.T."/>
            <person name="Dinis M."/>
            <person name="Alvarez R."/>
            <person name="Tran N.C."/>
            <person name="Knight R."/>
            <person name="Edlund A."/>
        </authorList>
    </citation>
    <scope>NUCLEOTIDE SEQUENCE</scope>
    <source>
        <strain evidence="1">JCVI_44_bin.5</strain>
    </source>
</reference>
<accession>A0A930MXS2</accession>
<evidence type="ECO:0000313" key="2">
    <source>
        <dbReference type="Proteomes" id="UP000771736"/>
    </source>
</evidence>
<organism evidence="1 2">
    <name type="scientific">Prevotella aurantiaca</name>
    <dbReference type="NCBI Taxonomy" id="596085"/>
    <lineage>
        <taxon>Bacteria</taxon>
        <taxon>Pseudomonadati</taxon>
        <taxon>Bacteroidota</taxon>
        <taxon>Bacteroidia</taxon>
        <taxon>Bacteroidales</taxon>
        <taxon>Prevotellaceae</taxon>
        <taxon>Prevotella</taxon>
    </lineage>
</organism>
<gene>
    <name evidence="1" type="ORF">HXN26_00620</name>
</gene>
<dbReference type="AlphaFoldDB" id="A0A930MXS2"/>
<name>A0A930MXS2_9BACT</name>
<dbReference type="EMBL" id="JABZSJ010000001">
    <property type="protein sequence ID" value="MBF1383351.1"/>
    <property type="molecule type" value="Genomic_DNA"/>
</dbReference>
<dbReference type="Proteomes" id="UP000771736">
    <property type="component" value="Unassembled WGS sequence"/>
</dbReference>
<proteinExistence type="predicted"/>
<sequence length="144" mass="17056">MTLLTKTQVGDRRWTREDVDRIRAVIVADFSELMNREPDEGLRWTSTKTDLIELSHLVWESGLLLDERGMPLSFLSIVKKVFKVLNVVPHQNPSGMFEKTRERKNIRVRPVAERYLLLHHQQHIMHPMRLDIKRARLHQIMPSE</sequence>
<evidence type="ECO:0000313" key="1">
    <source>
        <dbReference type="EMBL" id="MBF1383351.1"/>
    </source>
</evidence>